<accession>A0A1T2L8H1</accession>
<dbReference type="AlphaFoldDB" id="A0A1T2L8H1"/>
<gene>
    <name evidence="1" type="ORF">BOW53_03845</name>
</gene>
<dbReference type="EMBL" id="MPRL01000010">
    <property type="protein sequence ID" value="OOZ41389.1"/>
    <property type="molecule type" value="Genomic_DNA"/>
</dbReference>
<reference evidence="1 2" key="1">
    <citation type="submission" date="2016-11" db="EMBL/GenBank/DDBJ databases">
        <title>Mixed transmission modes and dynamic genome evolution in an obligate animal-bacterial symbiosis.</title>
        <authorList>
            <person name="Russell S.L."/>
            <person name="Corbett-Detig R.B."/>
            <person name="Cavanaugh C.M."/>
        </authorList>
    </citation>
    <scope>NUCLEOTIDE SEQUENCE [LARGE SCALE GENOMIC DNA]</scope>
    <source>
        <strain evidence="1">Sveles-Q1</strain>
    </source>
</reference>
<dbReference type="Proteomes" id="UP000191110">
    <property type="component" value="Unassembled WGS sequence"/>
</dbReference>
<proteinExistence type="predicted"/>
<evidence type="ECO:0008006" key="3">
    <source>
        <dbReference type="Google" id="ProtNLM"/>
    </source>
</evidence>
<dbReference type="InterPro" id="IPR018642">
    <property type="entry name" value="DUF2066"/>
</dbReference>
<evidence type="ECO:0000313" key="2">
    <source>
        <dbReference type="Proteomes" id="UP000191110"/>
    </source>
</evidence>
<comment type="caution">
    <text evidence="1">The sequence shown here is derived from an EMBL/GenBank/DDBJ whole genome shotgun (WGS) entry which is preliminary data.</text>
</comment>
<name>A0A1T2L8H1_9GAMM</name>
<protein>
    <recommendedName>
        <fullName evidence="3">DUF2066 domain-containing protein</fullName>
    </recommendedName>
</protein>
<organism evidence="1 2">
    <name type="scientific">Solemya pervernicosa gill symbiont</name>
    <dbReference type="NCBI Taxonomy" id="642797"/>
    <lineage>
        <taxon>Bacteria</taxon>
        <taxon>Pseudomonadati</taxon>
        <taxon>Pseudomonadota</taxon>
        <taxon>Gammaproteobacteria</taxon>
        <taxon>sulfur-oxidizing symbionts</taxon>
    </lineage>
</organism>
<dbReference type="RefSeq" id="WP_172840132.1">
    <property type="nucleotide sequence ID" value="NZ_MPRL01000010.1"/>
</dbReference>
<evidence type="ECO:0000313" key="1">
    <source>
        <dbReference type="EMBL" id="OOZ41389.1"/>
    </source>
</evidence>
<keyword evidence="2" id="KW-1185">Reference proteome</keyword>
<sequence>MKSVEKLLLGAILSFLFVTNLAAVEVSGLNETEVIVADQSAGERNRALVDAFAEVLVKISGVDAIAESPEVAAELRGASRYLQQYRYRSDKVAAEDETQSAIEVLKMHVSFDQKAVERLLERIGRPVWGKNRPQAIVWLAVEEQGSRYLLDSQSESSWRALLQEAAAERGLPLILPAMDVEDQAKVHLMDVWANASEELILASQRYRADAILVARIYPTSAGSWASRWTLYANPKEEFMGQSWNAPLAQTDIVLGRGVHAAADMLAARFSVDGSIEFNEQIAISVLGINDLKQYAKVSAYLTSLDPIESVTAERVGGNSVIFKAVAKGGEDALRRAIALGKVLHERSYESMSLEADIEAEEAGLSQVSRLYYRLP</sequence>
<dbReference type="Pfam" id="PF09839">
    <property type="entry name" value="DUF2066"/>
    <property type="match status" value="1"/>
</dbReference>